<dbReference type="EMBL" id="WMJY01000040">
    <property type="protein sequence ID" value="MTH30772.1"/>
    <property type="molecule type" value="Genomic_DNA"/>
</dbReference>
<reference evidence="1 2" key="1">
    <citation type="journal article" date="2006" name="Int. J. Syst. Evol. Microbiol.">
        <title>Myroides pelagicus sp. nov., isolated from seawater in Thailand.</title>
        <authorList>
            <person name="Yoon J."/>
            <person name="Maneerat S."/>
            <person name="Kawai F."/>
            <person name="Yokota A."/>
        </authorList>
    </citation>
    <scope>NUCLEOTIDE SEQUENCE [LARGE SCALE GENOMIC DNA]</scope>
    <source>
        <strain evidence="1 2">SM1T</strain>
    </source>
</reference>
<gene>
    <name evidence="1" type="ORF">GJV77_12835</name>
</gene>
<evidence type="ECO:0000313" key="2">
    <source>
        <dbReference type="Proteomes" id="UP000488936"/>
    </source>
</evidence>
<dbReference type="AlphaFoldDB" id="A0A7K1GPE5"/>
<keyword evidence="2" id="KW-1185">Reference proteome</keyword>
<protein>
    <submittedName>
        <fullName evidence="1">Uncharacterized protein</fullName>
    </submittedName>
</protein>
<evidence type="ECO:0000313" key="1">
    <source>
        <dbReference type="EMBL" id="MTH30772.1"/>
    </source>
</evidence>
<name>A0A7K1GPE5_9FLAO</name>
<sequence>MTNTFFKNFLFSNTNEDSLITKLKDIFMQGDDSSKFDEILSNKQDVLLFDKTINDLKINNQDSKKITLSNGKEITVSLK</sequence>
<accession>A0A7K1GPE5</accession>
<dbReference type="Proteomes" id="UP000488936">
    <property type="component" value="Unassembled WGS sequence"/>
</dbReference>
<comment type="caution">
    <text evidence="1">The sequence shown here is derived from an EMBL/GenBank/DDBJ whole genome shotgun (WGS) entry which is preliminary data.</text>
</comment>
<organism evidence="1 2">
    <name type="scientific">Myroides pelagicus</name>
    <dbReference type="NCBI Taxonomy" id="270914"/>
    <lineage>
        <taxon>Bacteria</taxon>
        <taxon>Pseudomonadati</taxon>
        <taxon>Bacteroidota</taxon>
        <taxon>Flavobacteriia</taxon>
        <taxon>Flavobacteriales</taxon>
        <taxon>Flavobacteriaceae</taxon>
        <taxon>Myroides</taxon>
    </lineage>
</organism>
<proteinExistence type="predicted"/>
<dbReference type="RefSeq" id="WP_155036748.1">
    <property type="nucleotide sequence ID" value="NZ_JAYMMG010000049.1"/>
</dbReference>